<proteinExistence type="predicted"/>
<protein>
    <submittedName>
        <fullName evidence="2">Uncharacterized protein</fullName>
    </submittedName>
</protein>
<accession>A0A0N0P7D8</accession>
<evidence type="ECO:0000313" key="3">
    <source>
        <dbReference type="Proteomes" id="UP000038009"/>
    </source>
</evidence>
<reference evidence="2 3" key="1">
    <citation type="journal article" date="2015" name="PLoS Pathog.">
        <title>Leptomonas seymouri: Adaptations to the Dixenous Life Cycle Analyzed by Genome Sequencing, Transcriptome Profiling and Co-infection with Leishmania donovani.</title>
        <authorList>
            <person name="Kraeva N."/>
            <person name="Butenko A."/>
            <person name="Hlavacova J."/>
            <person name="Kostygov A."/>
            <person name="Myskova J."/>
            <person name="Grybchuk D."/>
            <person name="Lestinova T."/>
            <person name="Votypka J."/>
            <person name="Volf P."/>
            <person name="Opperdoes F."/>
            <person name="Flegontov P."/>
            <person name="Lukes J."/>
            <person name="Yurchenko V."/>
        </authorList>
    </citation>
    <scope>NUCLEOTIDE SEQUENCE [LARGE SCALE GENOMIC DNA]</scope>
    <source>
        <strain evidence="2 3">ATCC 30220</strain>
    </source>
</reference>
<sequence length="188" mass="20645">MDDHDGDISNVNPDLLKLCANADDWREQRRRAMKAKIFGGDGGGNALGGEQSNPNAYLPSEGTTGPSPPSAPSATAAGQIPPSQQASEAYILQQILSHKRRRDEANLQPVDPSIGAVAPPCSAQQAPHQHQRSQYHHQQYNQQQGYSDPPRHPSHQPLQQTQHPPPQSPQSEGELSLKEKLMRKYRQS</sequence>
<feature type="region of interest" description="Disordered" evidence="1">
    <location>
        <begin position="36"/>
        <end position="188"/>
    </location>
</feature>
<dbReference type="EMBL" id="LJSK01000058">
    <property type="protein sequence ID" value="KPI88207.1"/>
    <property type="molecule type" value="Genomic_DNA"/>
</dbReference>
<dbReference type="Proteomes" id="UP000038009">
    <property type="component" value="Unassembled WGS sequence"/>
</dbReference>
<feature type="compositionally biased region" description="Low complexity" evidence="1">
    <location>
        <begin position="136"/>
        <end position="146"/>
    </location>
</feature>
<name>A0A0N0P7D8_LEPSE</name>
<dbReference type="OrthoDB" id="277769at2759"/>
<dbReference type="VEuPathDB" id="TriTrypDB:Lsey_0058_0260"/>
<gene>
    <name evidence="2" type="ORF">ABL78_2711</name>
</gene>
<organism evidence="2 3">
    <name type="scientific">Leptomonas seymouri</name>
    <dbReference type="NCBI Taxonomy" id="5684"/>
    <lineage>
        <taxon>Eukaryota</taxon>
        <taxon>Discoba</taxon>
        <taxon>Euglenozoa</taxon>
        <taxon>Kinetoplastea</taxon>
        <taxon>Metakinetoplastina</taxon>
        <taxon>Trypanosomatida</taxon>
        <taxon>Trypanosomatidae</taxon>
        <taxon>Leishmaniinae</taxon>
        <taxon>Leptomonas</taxon>
    </lineage>
</organism>
<dbReference type="OMA" id="PIVAMAD"/>
<evidence type="ECO:0000313" key="2">
    <source>
        <dbReference type="EMBL" id="KPI88207.1"/>
    </source>
</evidence>
<keyword evidence="3" id="KW-1185">Reference proteome</keyword>
<evidence type="ECO:0000256" key="1">
    <source>
        <dbReference type="SAM" id="MobiDB-lite"/>
    </source>
</evidence>
<dbReference type="AlphaFoldDB" id="A0A0N0P7D8"/>
<comment type="caution">
    <text evidence="2">The sequence shown here is derived from an EMBL/GenBank/DDBJ whole genome shotgun (WGS) entry which is preliminary data.</text>
</comment>